<dbReference type="PaxDb" id="6239-F59B1.2"/>
<dbReference type="IntAct" id="O61880">
    <property type="interactions" value="1"/>
</dbReference>
<evidence type="ECO:0000313" key="4">
    <source>
        <dbReference type="WormBase" id="F59B1.2"/>
    </source>
</evidence>
<name>O61880_CAEEL</name>
<dbReference type="OMA" id="SIDCKKP"/>
<dbReference type="DIP" id="DIP-26317N"/>
<dbReference type="AlphaFoldDB" id="O61880"/>
<evidence type="ECO:0007829" key="5">
    <source>
        <dbReference type="PeptideAtlas" id="O61880"/>
    </source>
</evidence>
<dbReference type="AGR" id="WB:WBGene00019097"/>
<dbReference type="InParanoid" id="O61880"/>
<dbReference type="PeptideAtlas" id="O61880"/>
<sequence length="161" mass="17756">MYRKTIVVLAICALLFVSSIDCKKVAKDKKGGKAEKAEKVKKVKAEKIVIVDEPEVVHEAAPEEVHHAPEEVEEAEEVVVVKQPVAQKHKISPPKSLKVTSAFETCKLECRKQRDAVQAADYVEQLRRELASAQAALDAENAPVVNAHHAQAQHVEPVDNQ</sequence>
<dbReference type="HOGENOM" id="CLU_145628_0_0_1"/>
<dbReference type="Proteomes" id="UP000001940">
    <property type="component" value="Chromosome V"/>
</dbReference>
<keyword evidence="1" id="KW-0732">Signal</keyword>
<gene>
    <name evidence="2" type="ORF">CELE_F59B1.2</name>
    <name evidence="2 4" type="ORF">F59B1.2</name>
</gene>
<proteinExistence type="evidence at protein level"/>
<dbReference type="OrthoDB" id="5876270at2759"/>
<feature type="chain" id="PRO_5004159396" evidence="1">
    <location>
        <begin position="23"/>
        <end position="161"/>
    </location>
</feature>
<dbReference type="eggNOG" id="ENOG502SY2U">
    <property type="taxonomic scope" value="Eukaryota"/>
</dbReference>
<evidence type="ECO:0000313" key="2">
    <source>
        <dbReference type="EMBL" id="CCD72117.1"/>
    </source>
</evidence>
<dbReference type="SMR" id="O61880"/>
<dbReference type="FunCoup" id="O61880">
    <property type="interactions" value="488"/>
</dbReference>
<keyword evidence="3" id="KW-1185">Reference proteome</keyword>
<dbReference type="Bgee" id="WBGene00019097">
    <property type="expression patterns" value="Expressed in larva and 4 other cell types or tissues"/>
</dbReference>
<organism evidence="2 3">
    <name type="scientific">Caenorhabditis elegans</name>
    <dbReference type="NCBI Taxonomy" id="6239"/>
    <lineage>
        <taxon>Eukaryota</taxon>
        <taxon>Metazoa</taxon>
        <taxon>Ecdysozoa</taxon>
        <taxon>Nematoda</taxon>
        <taxon>Chromadorea</taxon>
        <taxon>Rhabditida</taxon>
        <taxon>Rhabditina</taxon>
        <taxon>Rhabditomorpha</taxon>
        <taxon>Rhabditoidea</taxon>
        <taxon>Rhabditidae</taxon>
        <taxon>Peloderinae</taxon>
        <taxon>Caenorhabditis</taxon>
    </lineage>
</organism>
<dbReference type="UCSC" id="F59B1.2.1">
    <property type="organism name" value="c. elegans"/>
</dbReference>
<evidence type="ECO:0000256" key="1">
    <source>
        <dbReference type="SAM" id="SignalP"/>
    </source>
</evidence>
<accession>O61880</accession>
<reference evidence="2 3" key="1">
    <citation type="journal article" date="1998" name="Science">
        <title>Genome sequence of the nematode C. elegans: a platform for investigating biology.</title>
        <authorList>
            <consortium name="The C. elegans sequencing consortium"/>
            <person name="Sulson J.E."/>
            <person name="Waterston R."/>
        </authorList>
    </citation>
    <scope>NUCLEOTIDE SEQUENCE [LARGE SCALE GENOMIC DNA]</scope>
    <source>
        <strain evidence="2 3">Bristol N2</strain>
    </source>
</reference>
<dbReference type="EMBL" id="BX284605">
    <property type="protein sequence ID" value="CCD72117.1"/>
    <property type="molecule type" value="Genomic_DNA"/>
</dbReference>
<feature type="signal peptide" evidence="1">
    <location>
        <begin position="1"/>
        <end position="22"/>
    </location>
</feature>
<dbReference type="STRING" id="6239.F59B1.2.1"/>
<evidence type="ECO:0000313" key="3">
    <source>
        <dbReference type="Proteomes" id="UP000001940"/>
    </source>
</evidence>
<keyword evidence="5" id="KW-1267">Proteomics identification</keyword>
<dbReference type="PIR" id="E89007">
    <property type="entry name" value="E89007"/>
</dbReference>
<protein>
    <submittedName>
        <fullName evidence="2">Secreted protein</fullName>
    </submittedName>
</protein>
<dbReference type="WormBase" id="F59B1.2">
    <property type="protein sequence ID" value="CE17943"/>
    <property type="gene ID" value="WBGene00019097"/>
</dbReference>